<keyword evidence="3 6" id="KW-0812">Transmembrane</keyword>
<evidence type="ECO:0000313" key="8">
    <source>
        <dbReference type="Proteomes" id="UP000029273"/>
    </source>
</evidence>
<evidence type="ECO:0000256" key="5">
    <source>
        <dbReference type="ARBA" id="ARBA00023136"/>
    </source>
</evidence>
<dbReference type="PANTHER" id="PTHR30028:SF0">
    <property type="entry name" value="PROTEIN ALUMINUM SENSITIVE 3"/>
    <property type="match status" value="1"/>
</dbReference>
<feature type="transmembrane region" description="Helical" evidence="6">
    <location>
        <begin position="129"/>
        <end position="148"/>
    </location>
</feature>
<organism evidence="7 8">
    <name type="scientific">Acidihalobacter prosperus</name>
    <dbReference type="NCBI Taxonomy" id="160660"/>
    <lineage>
        <taxon>Bacteria</taxon>
        <taxon>Pseudomonadati</taxon>
        <taxon>Pseudomonadota</taxon>
        <taxon>Gammaproteobacteria</taxon>
        <taxon>Chromatiales</taxon>
        <taxon>Ectothiorhodospiraceae</taxon>
        <taxon>Acidihalobacter</taxon>
    </lineage>
</organism>
<dbReference type="GO" id="GO:0005886">
    <property type="term" value="C:plasma membrane"/>
    <property type="evidence" value="ECO:0007669"/>
    <property type="project" value="TreeGrafter"/>
</dbReference>
<keyword evidence="8" id="KW-1185">Reference proteome</keyword>
<feature type="transmembrane region" description="Helical" evidence="6">
    <location>
        <begin position="93"/>
        <end position="117"/>
    </location>
</feature>
<gene>
    <name evidence="7" type="ORF">Thpro_021634</name>
</gene>
<evidence type="ECO:0000256" key="6">
    <source>
        <dbReference type="SAM" id="Phobius"/>
    </source>
</evidence>
<feature type="transmembrane region" description="Helical" evidence="6">
    <location>
        <begin position="186"/>
        <end position="205"/>
    </location>
</feature>
<dbReference type="InterPro" id="IPR005226">
    <property type="entry name" value="UPF0014_fam"/>
</dbReference>
<evidence type="ECO:0000256" key="3">
    <source>
        <dbReference type="ARBA" id="ARBA00022692"/>
    </source>
</evidence>
<dbReference type="Pfam" id="PF03649">
    <property type="entry name" value="UPF0014"/>
    <property type="match status" value="1"/>
</dbReference>
<comment type="caution">
    <text evidence="7">The sequence shown here is derived from an EMBL/GenBank/DDBJ whole genome shotgun (WGS) entry which is preliminary data.</text>
</comment>
<comment type="subcellular location">
    <subcellularLocation>
        <location evidence="1">Membrane</location>
        <topology evidence="1">Multi-pass membrane protein</topology>
    </subcellularLocation>
</comment>
<proteinExistence type="inferred from homology"/>
<evidence type="ECO:0000256" key="2">
    <source>
        <dbReference type="ARBA" id="ARBA00005268"/>
    </source>
</evidence>
<reference evidence="7 8" key="1">
    <citation type="journal article" date="2014" name="Genome Announc.">
        <title>Draft Genome Sequence of the Iron-Oxidizing, Acidophilic, and Halotolerant 'Thiobacillus prosperus' Type Strain DSM 5130.</title>
        <authorList>
            <person name="Ossandon F.J."/>
            <person name="Cardenas J.P."/>
            <person name="Corbett M."/>
            <person name="Quatrini R."/>
            <person name="Holmes D.S."/>
            <person name="Watkin E."/>
        </authorList>
    </citation>
    <scope>NUCLEOTIDE SEQUENCE [LARGE SCALE GENOMIC DNA]</scope>
    <source>
        <strain evidence="7 8">DSM 5130</strain>
    </source>
</reference>
<evidence type="ECO:0000256" key="4">
    <source>
        <dbReference type="ARBA" id="ARBA00022989"/>
    </source>
</evidence>
<feature type="transmembrane region" description="Helical" evidence="6">
    <location>
        <begin position="225"/>
        <end position="246"/>
    </location>
</feature>
<accession>A0A1A6C417</accession>
<protein>
    <submittedName>
        <fullName evidence="7">Iron export ABC transporter permease subunit FetB</fullName>
    </submittedName>
</protein>
<feature type="transmembrane region" description="Helical" evidence="6">
    <location>
        <begin position="64"/>
        <end position="81"/>
    </location>
</feature>
<keyword evidence="5 6" id="KW-0472">Membrane</keyword>
<dbReference type="RefSeq" id="WP_038090456.1">
    <property type="nucleotide sequence ID" value="NZ_JQSG02000003.1"/>
</dbReference>
<dbReference type="OrthoDB" id="9791807at2"/>
<evidence type="ECO:0000256" key="1">
    <source>
        <dbReference type="ARBA" id="ARBA00004141"/>
    </source>
</evidence>
<feature type="transmembrane region" description="Helical" evidence="6">
    <location>
        <begin position="12"/>
        <end position="32"/>
    </location>
</feature>
<dbReference type="AlphaFoldDB" id="A0A1A6C417"/>
<dbReference type="STRING" id="160660.BJI67_01555"/>
<sequence length="264" mass="28658">MHLIELTPFELGLAALLILALAGLSLALSLGLSKTLLIAAVRTTLQLWLVGLVLKTLFAYASPLWIGLLAAFMLLVAGREVMARQQRRFRGGWGYGVGALALTVPSLSIILLTLLVILRPEPWYAPQYAIPLLGMLIGNSMTGAAIGLDRLTQTAWRQRAAIEARLMLGQRWDVAMSDIRRESARAGLIPIINSMAAAGVVSLPGMMTGQILAGAPPTEAVRYQILIMFLIAANTGFAALGGVWFGSRRLFDERERLRLDRLKS</sequence>
<dbReference type="Proteomes" id="UP000029273">
    <property type="component" value="Unassembled WGS sequence"/>
</dbReference>
<dbReference type="PANTHER" id="PTHR30028">
    <property type="entry name" value="UPF0014 INNER MEMBRANE PROTEIN YBBM-RELATED"/>
    <property type="match status" value="1"/>
</dbReference>
<name>A0A1A6C417_9GAMM</name>
<evidence type="ECO:0000313" key="7">
    <source>
        <dbReference type="EMBL" id="OBS09306.1"/>
    </source>
</evidence>
<dbReference type="EMBL" id="JQSG02000003">
    <property type="protein sequence ID" value="OBS09306.1"/>
    <property type="molecule type" value="Genomic_DNA"/>
</dbReference>
<keyword evidence="4 6" id="KW-1133">Transmembrane helix</keyword>
<comment type="similarity">
    <text evidence="2">Belongs to the UPF0014 family.</text>
</comment>